<dbReference type="GO" id="GO:0016491">
    <property type="term" value="F:oxidoreductase activity"/>
    <property type="evidence" value="ECO:0007669"/>
    <property type="project" value="UniProtKB-KW"/>
</dbReference>
<evidence type="ECO:0000259" key="6">
    <source>
        <dbReference type="PROSITE" id="PS51379"/>
    </source>
</evidence>
<keyword evidence="1" id="KW-0004">4Fe-4S</keyword>
<dbReference type="PROSITE" id="PS00198">
    <property type="entry name" value="4FE4S_FER_1"/>
    <property type="match status" value="1"/>
</dbReference>
<organism evidence="7 8">
    <name type="scientific">Candidatus Geothrix skivensis</name>
    <dbReference type="NCBI Taxonomy" id="2954439"/>
    <lineage>
        <taxon>Bacteria</taxon>
        <taxon>Pseudomonadati</taxon>
        <taxon>Acidobacteriota</taxon>
        <taxon>Holophagae</taxon>
        <taxon>Holophagales</taxon>
        <taxon>Holophagaceae</taxon>
        <taxon>Geothrix</taxon>
    </lineage>
</organism>
<sequence length="189" mass="21603">MNSGSHHDHHEDTLAWRIQQATGVKLAHCYQCGKCAAGCPVADQMDLPPCQVFRMLQYGLPEYDKRVLESEGIWLCLACETCSTRCPQEVEIPKVMDFIRGEALRLNLAHPRSRDILAFHRAFLDSIEYTGRLYEVGLVADYKVRSRHFLKDVMLAPKMYVKGKLGLLPHLIKNRRGMKHLFKHTIGKG</sequence>
<keyword evidence="3" id="KW-0560">Oxidoreductase</keyword>
<dbReference type="SUPFAM" id="SSF46548">
    <property type="entry name" value="alpha-helical ferredoxin"/>
    <property type="match status" value="1"/>
</dbReference>
<dbReference type="PANTHER" id="PTHR43255">
    <property type="entry name" value="IRON-SULFUR-BINDING OXIDOREDUCTASE FADF-RELATED-RELATED"/>
    <property type="match status" value="1"/>
</dbReference>
<comment type="caution">
    <text evidence="7">The sequence shown here is derived from an EMBL/GenBank/DDBJ whole genome shotgun (WGS) entry which is preliminary data.</text>
</comment>
<accession>A0A9D7SFC3</accession>
<dbReference type="InterPro" id="IPR051460">
    <property type="entry name" value="HdrC_iron-sulfur_subunit"/>
</dbReference>
<dbReference type="Proteomes" id="UP000886657">
    <property type="component" value="Unassembled WGS sequence"/>
</dbReference>
<dbReference type="Gene3D" id="1.10.1060.10">
    <property type="entry name" value="Alpha-helical ferredoxin"/>
    <property type="match status" value="1"/>
</dbReference>
<protein>
    <submittedName>
        <fullName evidence="7">4Fe-4S dicluster domain-containing protein</fullName>
    </submittedName>
</protein>
<dbReference type="PANTHER" id="PTHR43255:SF1">
    <property type="entry name" value="IRON-SULFUR-BINDING OXIDOREDUCTASE FADF-RELATED"/>
    <property type="match status" value="1"/>
</dbReference>
<dbReference type="Pfam" id="PF13183">
    <property type="entry name" value="Fer4_8"/>
    <property type="match status" value="1"/>
</dbReference>
<gene>
    <name evidence="7" type="ORF">IPP58_05185</name>
</gene>
<evidence type="ECO:0000256" key="4">
    <source>
        <dbReference type="ARBA" id="ARBA00023004"/>
    </source>
</evidence>
<evidence type="ECO:0000313" key="7">
    <source>
        <dbReference type="EMBL" id="MBK9795878.1"/>
    </source>
</evidence>
<dbReference type="GO" id="GO:0051539">
    <property type="term" value="F:4 iron, 4 sulfur cluster binding"/>
    <property type="evidence" value="ECO:0007669"/>
    <property type="project" value="UniProtKB-KW"/>
</dbReference>
<dbReference type="GO" id="GO:0046872">
    <property type="term" value="F:metal ion binding"/>
    <property type="evidence" value="ECO:0007669"/>
    <property type="project" value="UniProtKB-KW"/>
</dbReference>
<dbReference type="InterPro" id="IPR009051">
    <property type="entry name" value="Helical_ferredxn"/>
</dbReference>
<keyword evidence="4" id="KW-0408">Iron</keyword>
<feature type="domain" description="4Fe-4S ferredoxin-type" evidence="6">
    <location>
        <begin position="20"/>
        <end position="50"/>
    </location>
</feature>
<name>A0A9D7SFC3_9BACT</name>
<evidence type="ECO:0000256" key="5">
    <source>
        <dbReference type="ARBA" id="ARBA00023014"/>
    </source>
</evidence>
<keyword evidence="2" id="KW-0479">Metal-binding</keyword>
<evidence type="ECO:0000256" key="1">
    <source>
        <dbReference type="ARBA" id="ARBA00022485"/>
    </source>
</evidence>
<dbReference type="PROSITE" id="PS51379">
    <property type="entry name" value="4FE4S_FER_2"/>
    <property type="match status" value="1"/>
</dbReference>
<evidence type="ECO:0000256" key="3">
    <source>
        <dbReference type="ARBA" id="ARBA00023002"/>
    </source>
</evidence>
<keyword evidence="5" id="KW-0411">Iron-sulfur</keyword>
<evidence type="ECO:0000313" key="8">
    <source>
        <dbReference type="Proteomes" id="UP000886657"/>
    </source>
</evidence>
<dbReference type="AlphaFoldDB" id="A0A9D7SFC3"/>
<dbReference type="GO" id="GO:0005886">
    <property type="term" value="C:plasma membrane"/>
    <property type="evidence" value="ECO:0007669"/>
    <property type="project" value="TreeGrafter"/>
</dbReference>
<proteinExistence type="predicted"/>
<dbReference type="InterPro" id="IPR017900">
    <property type="entry name" value="4Fe4S_Fe_S_CS"/>
</dbReference>
<dbReference type="InterPro" id="IPR017896">
    <property type="entry name" value="4Fe4S_Fe-S-bd"/>
</dbReference>
<evidence type="ECO:0000256" key="2">
    <source>
        <dbReference type="ARBA" id="ARBA00022723"/>
    </source>
</evidence>
<dbReference type="EMBL" id="JADKIO010000005">
    <property type="protein sequence ID" value="MBK9795878.1"/>
    <property type="molecule type" value="Genomic_DNA"/>
</dbReference>
<reference evidence="7" key="1">
    <citation type="submission" date="2020-10" db="EMBL/GenBank/DDBJ databases">
        <title>Connecting structure to function with the recovery of over 1000 high-quality activated sludge metagenome-assembled genomes encoding full-length rRNA genes using long-read sequencing.</title>
        <authorList>
            <person name="Singleton C.M."/>
            <person name="Petriglieri F."/>
            <person name="Kristensen J.M."/>
            <person name="Kirkegaard R.H."/>
            <person name="Michaelsen T.Y."/>
            <person name="Andersen M.H."/>
            <person name="Karst S.M."/>
            <person name="Dueholm M.S."/>
            <person name="Nielsen P.H."/>
            <person name="Albertsen M."/>
        </authorList>
    </citation>
    <scope>NUCLEOTIDE SEQUENCE</scope>
    <source>
        <strain evidence="7">Skiv_18-Q3-R9-52_MAXAC.067</strain>
    </source>
</reference>